<dbReference type="Proteomes" id="UP000717752">
    <property type="component" value="Unassembled WGS sequence"/>
</dbReference>
<evidence type="ECO:0000256" key="6">
    <source>
        <dbReference type="HAMAP-Rule" id="MF_02201"/>
    </source>
</evidence>
<feature type="region of interest" description="Disordered" evidence="7">
    <location>
        <begin position="1"/>
        <end position="29"/>
    </location>
</feature>
<comment type="subunit">
    <text evidence="6">Interacts with the cytoplasmic NapA precursor.</text>
</comment>
<feature type="domain" description="4Fe-4S ferredoxin-type" evidence="8">
    <location>
        <begin position="142"/>
        <end position="171"/>
    </location>
</feature>
<gene>
    <name evidence="6 9" type="primary">napF</name>
    <name evidence="9" type="ORF">JNB85_24625</name>
</gene>
<feature type="binding site" evidence="6">
    <location>
        <position position="85"/>
    </location>
    <ligand>
        <name>[4Fe-4S] cluster</name>
        <dbReference type="ChEBI" id="CHEBI:49883"/>
        <label>2</label>
    </ligand>
</feature>
<evidence type="ECO:0000256" key="3">
    <source>
        <dbReference type="ARBA" id="ARBA00022737"/>
    </source>
</evidence>
<dbReference type="PROSITE" id="PS51379">
    <property type="entry name" value="4FE4S_FER_2"/>
    <property type="match status" value="4"/>
</dbReference>
<comment type="caution">
    <text evidence="9">The sequence shown here is derived from an EMBL/GenBank/DDBJ whole genome shotgun (WGS) entry which is preliminary data.</text>
</comment>
<evidence type="ECO:0000259" key="8">
    <source>
        <dbReference type="PROSITE" id="PS51379"/>
    </source>
</evidence>
<dbReference type="PROSITE" id="PS00198">
    <property type="entry name" value="4FE4S_FER_1"/>
    <property type="match status" value="1"/>
</dbReference>
<dbReference type="CDD" id="cd10564">
    <property type="entry name" value="NapF_like"/>
    <property type="match status" value="1"/>
</dbReference>
<comment type="similarity">
    <text evidence="6">Belongs to the NapF family.</text>
</comment>
<evidence type="ECO:0000313" key="9">
    <source>
        <dbReference type="EMBL" id="MBW9055597.1"/>
    </source>
</evidence>
<dbReference type="EMBL" id="JAEUAK010000011">
    <property type="protein sequence ID" value="MBW9055597.1"/>
    <property type="molecule type" value="Genomic_DNA"/>
</dbReference>
<evidence type="ECO:0000313" key="10">
    <source>
        <dbReference type="Proteomes" id="UP000717752"/>
    </source>
</evidence>
<dbReference type="PANTHER" id="PTHR43687:SF1">
    <property type="entry name" value="FERREDOXIN III"/>
    <property type="match status" value="1"/>
</dbReference>
<dbReference type="InterPro" id="IPR017896">
    <property type="entry name" value="4Fe4S_Fe-S-bd"/>
</dbReference>
<feature type="binding site" evidence="6">
    <location>
        <position position="51"/>
    </location>
    <ligand>
        <name>[4Fe-4S] cluster</name>
        <dbReference type="ChEBI" id="CHEBI:49883"/>
        <label>1</label>
    </ligand>
</feature>
<evidence type="ECO:0000256" key="7">
    <source>
        <dbReference type="SAM" id="MobiDB-lite"/>
    </source>
</evidence>
<keyword evidence="5 6" id="KW-0411">Iron-sulfur</keyword>
<name>A0ABS7H010_9HYPH</name>
<evidence type="ECO:0000256" key="5">
    <source>
        <dbReference type="ARBA" id="ARBA00023014"/>
    </source>
</evidence>
<feature type="binding site" evidence="6">
    <location>
        <position position="151"/>
    </location>
    <ligand>
        <name>[4Fe-4S] cluster</name>
        <dbReference type="ChEBI" id="CHEBI:49883"/>
        <label>3</label>
    </ligand>
</feature>
<dbReference type="NCBIfam" id="TIGR00402">
    <property type="entry name" value="napF"/>
    <property type="match status" value="1"/>
</dbReference>
<keyword evidence="2 6" id="KW-0479">Metal-binding</keyword>
<keyword evidence="3 6" id="KW-0677">Repeat</keyword>
<keyword evidence="6" id="KW-0963">Cytoplasm</keyword>
<feature type="binding site" evidence="6">
    <location>
        <position position="48"/>
    </location>
    <ligand>
        <name>[4Fe-4S] cluster</name>
        <dbReference type="ChEBI" id="CHEBI:49883"/>
        <label>1</label>
    </ligand>
</feature>
<protein>
    <recommendedName>
        <fullName evidence="6">Ferredoxin-type protein NapF</fullName>
    </recommendedName>
</protein>
<dbReference type="InterPro" id="IPR004496">
    <property type="entry name" value="NapF"/>
</dbReference>
<feature type="binding site" evidence="6">
    <location>
        <position position="157"/>
    </location>
    <ligand>
        <name>[4Fe-4S] cluster</name>
        <dbReference type="ChEBI" id="CHEBI:49883"/>
        <label>3</label>
    </ligand>
</feature>
<keyword evidence="1 6" id="KW-0004">4Fe-4S</keyword>
<feature type="binding site" evidence="6">
    <location>
        <position position="79"/>
    </location>
    <ligand>
        <name>[4Fe-4S] cluster</name>
        <dbReference type="ChEBI" id="CHEBI:49883"/>
        <label>2</label>
    </ligand>
</feature>
<comment type="subcellular location">
    <subcellularLocation>
        <location evidence="6">Cytoplasm</location>
    </subcellularLocation>
</comment>
<feature type="binding site" evidence="6">
    <location>
        <position position="89"/>
    </location>
    <ligand>
        <name>[4Fe-4S] cluster</name>
        <dbReference type="ChEBI" id="CHEBI:49883"/>
        <label>2</label>
    </ligand>
</feature>
<proteinExistence type="inferred from homology"/>
<accession>A0ABS7H010</accession>
<feature type="binding site" evidence="6">
    <location>
        <position position="82"/>
    </location>
    <ligand>
        <name>[4Fe-4S] cluster</name>
        <dbReference type="ChEBI" id="CHEBI:49883"/>
        <label>2</label>
    </ligand>
</feature>
<feature type="binding site" evidence="6">
    <location>
        <position position="54"/>
    </location>
    <ligand>
        <name>[4Fe-4S] cluster</name>
        <dbReference type="ChEBI" id="CHEBI:49883"/>
        <label>1</label>
    </ligand>
</feature>
<sequence length="178" mass="18500">MVLSTRTRRGFLTGRPSQDPAAILPPGATLPPRGILPPGATETSVQNCSGCGACIDACPTKIISIRSGIPTVDFRLGECTFCGQCAERCPESVFPTGPAASFAHHAVIDDGCLANNYVDCQACRDSCPEGAIRFWPRLGGPFVPELDAHACTGCGACIAVCPADAIAMKPDQREAAHA</sequence>
<organism evidence="9 10">
    <name type="scientific">Rhizobium mesosinicum</name>
    <dbReference type="NCBI Taxonomy" id="335017"/>
    <lineage>
        <taxon>Bacteria</taxon>
        <taxon>Pseudomonadati</taxon>
        <taxon>Pseudomonadota</taxon>
        <taxon>Alphaproteobacteria</taxon>
        <taxon>Hyphomicrobiales</taxon>
        <taxon>Rhizobiaceae</taxon>
        <taxon>Rhizobium/Agrobacterium group</taxon>
        <taxon>Rhizobium</taxon>
    </lineage>
</organism>
<feature type="domain" description="4Fe-4S ferredoxin-type" evidence="8">
    <location>
        <begin position="39"/>
        <end position="68"/>
    </location>
</feature>
<dbReference type="InterPro" id="IPR050572">
    <property type="entry name" value="Fe-S_Ferredoxin"/>
</dbReference>
<dbReference type="RefSeq" id="WP_220336908.1">
    <property type="nucleotide sequence ID" value="NZ_JAEUAK010000011.1"/>
</dbReference>
<reference evidence="9 10" key="1">
    <citation type="journal article" date="2021" name="MBio">
        <title>Poor Competitiveness of Bradyrhizobium in Pigeon Pea Root Colonization in Indian Soils.</title>
        <authorList>
            <person name="Chalasani D."/>
            <person name="Basu A."/>
            <person name="Pullabhotla S.V.S.R.N."/>
            <person name="Jorrin B."/>
            <person name="Neal A.L."/>
            <person name="Poole P.S."/>
            <person name="Podile A.R."/>
            <person name="Tkacz A."/>
        </authorList>
    </citation>
    <scope>NUCLEOTIDE SEQUENCE [LARGE SCALE GENOMIC DNA]</scope>
    <source>
        <strain evidence="9 10">HU56</strain>
    </source>
</reference>
<comment type="cofactor">
    <cofactor evidence="6">
        <name>[4Fe-4S] cluster</name>
        <dbReference type="ChEBI" id="CHEBI:49883"/>
    </cofactor>
</comment>
<evidence type="ECO:0000256" key="1">
    <source>
        <dbReference type="ARBA" id="ARBA00022485"/>
    </source>
</evidence>
<comment type="function">
    <text evidence="6">Could be involved in the maturation of NapA, the catalytic subunit of the periplasmic nitrate reductase, before its export into the periplasm.</text>
</comment>
<evidence type="ECO:0000256" key="2">
    <source>
        <dbReference type="ARBA" id="ARBA00022723"/>
    </source>
</evidence>
<keyword evidence="10" id="KW-1185">Reference proteome</keyword>
<dbReference type="Pfam" id="PF12838">
    <property type="entry name" value="Fer4_7"/>
    <property type="match status" value="2"/>
</dbReference>
<dbReference type="InterPro" id="IPR017900">
    <property type="entry name" value="4Fe4S_Fe_S_CS"/>
</dbReference>
<evidence type="ECO:0000256" key="4">
    <source>
        <dbReference type="ARBA" id="ARBA00023004"/>
    </source>
</evidence>
<keyword evidence="4 6" id="KW-0408">Iron</keyword>
<dbReference type="PANTHER" id="PTHR43687">
    <property type="entry name" value="ADENYLYLSULFATE REDUCTASE, BETA SUBUNIT"/>
    <property type="match status" value="1"/>
</dbReference>
<feature type="binding site" evidence="6">
    <location>
        <position position="154"/>
    </location>
    <ligand>
        <name>[4Fe-4S] cluster</name>
        <dbReference type="ChEBI" id="CHEBI:49883"/>
        <label>3</label>
    </ligand>
</feature>
<feature type="binding site" evidence="6">
    <location>
        <position position="58"/>
    </location>
    <ligand>
        <name>[4Fe-4S] cluster</name>
        <dbReference type="ChEBI" id="CHEBI:49883"/>
        <label>1</label>
    </ligand>
</feature>
<dbReference type="SUPFAM" id="SSF54862">
    <property type="entry name" value="4Fe-4S ferredoxins"/>
    <property type="match status" value="1"/>
</dbReference>
<feature type="domain" description="4Fe-4S ferredoxin-type" evidence="8">
    <location>
        <begin position="104"/>
        <end position="137"/>
    </location>
</feature>
<dbReference type="HAMAP" id="MF_02201">
    <property type="entry name" value="NapF"/>
    <property type="match status" value="1"/>
</dbReference>
<dbReference type="Gene3D" id="3.30.70.20">
    <property type="match status" value="2"/>
</dbReference>
<feature type="binding site" evidence="6">
    <location>
        <position position="161"/>
    </location>
    <ligand>
        <name>[4Fe-4S] cluster</name>
        <dbReference type="ChEBI" id="CHEBI:49883"/>
        <label>3</label>
    </ligand>
</feature>
<feature type="domain" description="4Fe-4S ferredoxin-type" evidence="8">
    <location>
        <begin position="70"/>
        <end position="99"/>
    </location>
</feature>